<name>A0ABW0JBP3_9BURK</name>
<comment type="caution">
    <text evidence="2">The sequence shown here is derived from an EMBL/GenBank/DDBJ whole genome shotgun (WGS) entry which is preliminary data.</text>
</comment>
<sequence>MKRILVLTLVALCLGSALSGCIVVPDGDGYHHHRHYDDRY</sequence>
<reference evidence="3" key="1">
    <citation type="journal article" date="2019" name="Int. J. Syst. Evol. Microbiol.">
        <title>The Global Catalogue of Microorganisms (GCM) 10K type strain sequencing project: providing services to taxonomists for standard genome sequencing and annotation.</title>
        <authorList>
            <consortium name="The Broad Institute Genomics Platform"/>
            <consortium name="The Broad Institute Genome Sequencing Center for Infectious Disease"/>
            <person name="Wu L."/>
            <person name="Ma J."/>
        </authorList>
    </citation>
    <scope>NUCLEOTIDE SEQUENCE [LARGE SCALE GENOMIC DNA]</scope>
    <source>
        <strain evidence="3">CCUG 56042</strain>
    </source>
</reference>
<evidence type="ECO:0000313" key="3">
    <source>
        <dbReference type="Proteomes" id="UP001596103"/>
    </source>
</evidence>
<evidence type="ECO:0000256" key="1">
    <source>
        <dbReference type="SAM" id="SignalP"/>
    </source>
</evidence>
<dbReference type="PROSITE" id="PS51257">
    <property type="entry name" value="PROKAR_LIPOPROTEIN"/>
    <property type="match status" value="1"/>
</dbReference>
<organism evidence="2 3">
    <name type="scientific">Paraburkholderia denitrificans</name>
    <dbReference type="NCBI Taxonomy" id="694025"/>
    <lineage>
        <taxon>Bacteria</taxon>
        <taxon>Pseudomonadati</taxon>
        <taxon>Pseudomonadota</taxon>
        <taxon>Betaproteobacteria</taxon>
        <taxon>Burkholderiales</taxon>
        <taxon>Burkholderiaceae</taxon>
        <taxon>Paraburkholderia</taxon>
    </lineage>
</organism>
<keyword evidence="3" id="KW-1185">Reference proteome</keyword>
<dbReference type="RefSeq" id="WP_377713086.1">
    <property type="nucleotide sequence ID" value="NZ_JBHSMP010000020.1"/>
</dbReference>
<keyword evidence="1" id="KW-0732">Signal</keyword>
<proteinExistence type="predicted"/>
<feature type="signal peptide" evidence="1">
    <location>
        <begin position="1"/>
        <end position="19"/>
    </location>
</feature>
<dbReference type="EMBL" id="JBHSMP010000020">
    <property type="protein sequence ID" value="MFC5430546.1"/>
    <property type="molecule type" value="Genomic_DNA"/>
</dbReference>
<dbReference type="Proteomes" id="UP001596103">
    <property type="component" value="Unassembled WGS sequence"/>
</dbReference>
<evidence type="ECO:0000313" key="2">
    <source>
        <dbReference type="EMBL" id="MFC5430546.1"/>
    </source>
</evidence>
<accession>A0ABW0JBP3</accession>
<protein>
    <recommendedName>
        <fullName evidence="4">Lipoprotein</fullName>
    </recommendedName>
</protein>
<evidence type="ECO:0008006" key="4">
    <source>
        <dbReference type="Google" id="ProtNLM"/>
    </source>
</evidence>
<feature type="chain" id="PRO_5047304037" description="Lipoprotein" evidence="1">
    <location>
        <begin position="20"/>
        <end position="40"/>
    </location>
</feature>
<gene>
    <name evidence="2" type="ORF">ACFPTO_17315</name>
</gene>